<dbReference type="AlphaFoldDB" id="T1HRX3"/>
<proteinExistence type="predicted"/>
<dbReference type="EMBL" id="ACPB03009417">
    <property type="status" value="NOT_ANNOTATED_CDS"/>
    <property type="molecule type" value="Genomic_DNA"/>
</dbReference>
<dbReference type="HOGENOM" id="CLU_2267042_0_0_1"/>
<accession>T1HRX3</accession>
<sequence>MSRLTAHLLLTPLVHGRKSSLRLCRVAKPLNKWVVQSQWILKTGEERWTATLVCEPSSTSEGAIRGTYVSITQQSIELHLPVCTKISQPEICDFTQSIFTSLI</sequence>
<dbReference type="EnsemblMetazoa" id="RPRC006793-RA">
    <property type="protein sequence ID" value="RPRC006793-PA"/>
    <property type="gene ID" value="RPRC006793"/>
</dbReference>
<name>T1HRX3_RHOPR</name>
<dbReference type="Proteomes" id="UP000015103">
    <property type="component" value="Unassembled WGS sequence"/>
</dbReference>
<reference evidence="1" key="1">
    <citation type="submission" date="2015-05" db="UniProtKB">
        <authorList>
            <consortium name="EnsemblMetazoa"/>
        </authorList>
    </citation>
    <scope>IDENTIFICATION</scope>
</reference>
<dbReference type="VEuPathDB" id="VectorBase:RPRC006793"/>
<dbReference type="InParanoid" id="T1HRX3"/>
<evidence type="ECO:0000313" key="1">
    <source>
        <dbReference type="EnsemblMetazoa" id="RPRC006793-PA"/>
    </source>
</evidence>
<evidence type="ECO:0000313" key="2">
    <source>
        <dbReference type="Proteomes" id="UP000015103"/>
    </source>
</evidence>
<protein>
    <submittedName>
        <fullName evidence="1">Uncharacterized protein</fullName>
    </submittedName>
</protein>
<organism evidence="1 2">
    <name type="scientific">Rhodnius prolixus</name>
    <name type="common">Triatomid bug</name>
    <dbReference type="NCBI Taxonomy" id="13249"/>
    <lineage>
        <taxon>Eukaryota</taxon>
        <taxon>Metazoa</taxon>
        <taxon>Ecdysozoa</taxon>
        <taxon>Arthropoda</taxon>
        <taxon>Hexapoda</taxon>
        <taxon>Insecta</taxon>
        <taxon>Pterygota</taxon>
        <taxon>Neoptera</taxon>
        <taxon>Paraneoptera</taxon>
        <taxon>Hemiptera</taxon>
        <taxon>Heteroptera</taxon>
        <taxon>Panheteroptera</taxon>
        <taxon>Cimicomorpha</taxon>
        <taxon>Reduviidae</taxon>
        <taxon>Triatominae</taxon>
        <taxon>Rhodnius</taxon>
    </lineage>
</organism>
<keyword evidence="2" id="KW-1185">Reference proteome</keyword>